<keyword evidence="4" id="KW-1133">Transmembrane helix</keyword>
<feature type="transmembrane region" description="Helical" evidence="4">
    <location>
        <begin position="324"/>
        <end position="345"/>
    </location>
</feature>
<dbReference type="Proteomes" id="UP000664480">
    <property type="component" value="Unassembled WGS sequence"/>
</dbReference>
<reference evidence="5 6" key="1">
    <citation type="submission" date="2021-03" db="EMBL/GenBank/DDBJ databases">
        <title>novel species isolated from a fishpond in China.</title>
        <authorList>
            <person name="Lu H."/>
            <person name="Cai Z."/>
        </authorList>
    </citation>
    <scope>NUCLEOTIDE SEQUENCE [LARGE SCALE GENOMIC DNA]</scope>
    <source>
        <strain evidence="5 6">YJ13C</strain>
    </source>
</reference>
<feature type="transmembrane region" description="Helical" evidence="4">
    <location>
        <begin position="180"/>
        <end position="209"/>
    </location>
</feature>
<accession>A0ABS3CEM1</accession>
<feature type="transmembrane region" description="Helical" evidence="4">
    <location>
        <begin position="300"/>
        <end position="317"/>
    </location>
</feature>
<proteinExistence type="predicted"/>
<dbReference type="Pfam" id="PF13432">
    <property type="entry name" value="TPR_16"/>
    <property type="match status" value="2"/>
</dbReference>
<evidence type="ECO:0000256" key="2">
    <source>
        <dbReference type="ARBA" id="ARBA00022803"/>
    </source>
</evidence>
<sequence length="792" mass="89956">MKQNQIFWIVLIALFGAGLYLHTYDYGYTGDDGIYAYFNRVTQKGMAEWTELFKYGSMNFISINPVNTSIYRPFTLLTFALEYQIFGEFNATNGHVLNIFLYFCLLLILGFLLVDLFQKKALPLVIPLGILALYAFHPIHTEVVASVKSRDTLLASVFAFSAILFWVKQEKNITLPKQTLIGVLFFISLISKEETITLIAIVFLIAYFFQNKSFLEGAKATIPFLVPAIIYMICRAVILDSASTTYDSKINSVLYGLSSGDRLATNLFIYLEYLKLLLFPHPLSWDYSFSQIDVQTFKNPIVWLSLLVFAGLIFFAVKGFKSRTLFSFGILFYLSTFSIFANLTTSLTIGSNLGERFMFIPSIAFCLLVVYGLYFFVDRFKVQKSELLMVLVLLPVLLAFSWKTVDRAKVWKNALTLSESGIQTAPKSWRTHAMYAEELRLEAARLKKENLDSAKIFFAKSVSEFDRAFEILGDEVSVSQYLDAQAEVLLGVGDTARAETVLEESIQKRPNSHFAKFKLAAISYNKGDFEKAKRLYLESLKTEKPDLYATYKNLGLAYLRLNENTNAIAVFEKAIEEKEDPEIDRNLAYLYTEIGDLEKAASYQSEDDEFSVEETAFLYTMRDGNDAFQKNEFSTAVLNYAKIEKDFEEFGGAEKYPSYFAAYAKSLLETGDTLAAKSRFLKANEVDPNNSVVLTNLGTIAFIKDKNYSNAERYFREAILAGPENMFTAYTNLGTVLIMQRKEKEAIEAFEKSLQYGSSRGVLGNLFLLNKALGNEERMNYYQEQLAKSSNQ</sequence>
<keyword evidence="2 3" id="KW-0802">TPR repeat</keyword>
<feature type="repeat" description="TPR" evidence="3">
    <location>
        <begin position="548"/>
        <end position="581"/>
    </location>
</feature>
<dbReference type="InterPro" id="IPR019734">
    <property type="entry name" value="TPR_rpt"/>
</dbReference>
<protein>
    <submittedName>
        <fullName evidence="5">Tetratricopeptide repeat protein</fullName>
    </submittedName>
</protein>
<evidence type="ECO:0000256" key="3">
    <source>
        <dbReference type="PROSITE-ProRule" id="PRU00339"/>
    </source>
</evidence>
<dbReference type="EMBL" id="JAFKCU010000002">
    <property type="protein sequence ID" value="MBN7815554.1"/>
    <property type="molecule type" value="Genomic_DNA"/>
</dbReference>
<keyword evidence="1" id="KW-0677">Repeat</keyword>
<organism evidence="5 6">
    <name type="scientific">Algoriphagus pacificus</name>
    <dbReference type="NCBI Taxonomy" id="2811234"/>
    <lineage>
        <taxon>Bacteria</taxon>
        <taxon>Pseudomonadati</taxon>
        <taxon>Bacteroidota</taxon>
        <taxon>Cytophagia</taxon>
        <taxon>Cytophagales</taxon>
        <taxon>Cyclobacteriaceae</taxon>
        <taxon>Algoriphagus</taxon>
    </lineage>
</organism>
<dbReference type="PANTHER" id="PTHR44227:SF3">
    <property type="entry name" value="PROTEIN O-MANNOSYL-TRANSFERASE TMTC4"/>
    <property type="match status" value="1"/>
</dbReference>
<feature type="transmembrane region" description="Helical" evidence="4">
    <location>
        <begin position="388"/>
        <end position="405"/>
    </location>
</feature>
<keyword evidence="4" id="KW-0812">Transmembrane</keyword>
<dbReference type="PANTHER" id="PTHR44227">
    <property type="match status" value="1"/>
</dbReference>
<dbReference type="SMART" id="SM00028">
    <property type="entry name" value="TPR"/>
    <property type="match status" value="5"/>
</dbReference>
<feature type="repeat" description="TPR" evidence="3">
    <location>
        <begin position="727"/>
        <end position="760"/>
    </location>
</feature>
<dbReference type="InterPro" id="IPR011990">
    <property type="entry name" value="TPR-like_helical_dom_sf"/>
</dbReference>
<feature type="transmembrane region" description="Helical" evidence="4">
    <location>
        <begin position="7"/>
        <end position="24"/>
    </location>
</feature>
<dbReference type="PROSITE" id="PS50005">
    <property type="entry name" value="TPR"/>
    <property type="match status" value="2"/>
</dbReference>
<feature type="transmembrane region" description="Helical" evidence="4">
    <location>
        <begin position="263"/>
        <end position="280"/>
    </location>
</feature>
<dbReference type="Gene3D" id="1.25.40.10">
    <property type="entry name" value="Tetratricopeptide repeat domain"/>
    <property type="match status" value="2"/>
</dbReference>
<feature type="transmembrane region" description="Helical" evidence="4">
    <location>
        <begin position="152"/>
        <end position="168"/>
    </location>
</feature>
<evidence type="ECO:0000256" key="4">
    <source>
        <dbReference type="SAM" id="Phobius"/>
    </source>
</evidence>
<name>A0ABS3CEM1_9BACT</name>
<dbReference type="RefSeq" id="WP_206586216.1">
    <property type="nucleotide sequence ID" value="NZ_JAFKCU010000002.1"/>
</dbReference>
<keyword evidence="6" id="KW-1185">Reference proteome</keyword>
<comment type="caution">
    <text evidence="5">The sequence shown here is derived from an EMBL/GenBank/DDBJ whole genome shotgun (WGS) entry which is preliminary data.</text>
</comment>
<feature type="transmembrane region" description="Helical" evidence="4">
    <location>
        <begin position="221"/>
        <end position="242"/>
    </location>
</feature>
<dbReference type="SUPFAM" id="SSF48452">
    <property type="entry name" value="TPR-like"/>
    <property type="match status" value="2"/>
</dbReference>
<feature type="transmembrane region" description="Helical" evidence="4">
    <location>
        <begin position="357"/>
        <end position="376"/>
    </location>
</feature>
<keyword evidence="4" id="KW-0472">Membrane</keyword>
<feature type="transmembrane region" description="Helical" evidence="4">
    <location>
        <begin position="121"/>
        <end position="140"/>
    </location>
</feature>
<evidence type="ECO:0000256" key="1">
    <source>
        <dbReference type="ARBA" id="ARBA00022737"/>
    </source>
</evidence>
<dbReference type="InterPro" id="IPR052346">
    <property type="entry name" value="O-mannosyl-transferase_TMTC"/>
</dbReference>
<evidence type="ECO:0000313" key="6">
    <source>
        <dbReference type="Proteomes" id="UP000664480"/>
    </source>
</evidence>
<gene>
    <name evidence="5" type="ORF">J0A69_08950</name>
</gene>
<feature type="transmembrane region" description="Helical" evidence="4">
    <location>
        <begin position="96"/>
        <end position="114"/>
    </location>
</feature>
<evidence type="ECO:0000313" key="5">
    <source>
        <dbReference type="EMBL" id="MBN7815554.1"/>
    </source>
</evidence>